<dbReference type="InParanoid" id="A0A2P5HMN9"/>
<comment type="caution">
    <text evidence="2">The sequence shown here is derived from an EMBL/GenBank/DDBJ whole genome shotgun (WGS) entry which is preliminary data.</text>
</comment>
<reference evidence="2" key="1">
    <citation type="submission" date="2017-09" db="EMBL/GenBank/DDBJ databases">
        <title>Polyketide synthases of a Diaporthe helianthi virulent isolate.</title>
        <authorList>
            <person name="Baroncelli R."/>
        </authorList>
    </citation>
    <scope>NUCLEOTIDE SEQUENCE [LARGE SCALE GENOMIC DNA]</scope>
    <source>
        <strain evidence="2">7/96</strain>
    </source>
</reference>
<dbReference type="Proteomes" id="UP000094444">
    <property type="component" value="Unassembled WGS sequence"/>
</dbReference>
<proteinExistence type="predicted"/>
<gene>
    <name evidence="2" type="ORF">DHEL01_v210084</name>
</gene>
<dbReference type="EMBL" id="MAVT02001244">
    <property type="protein sequence ID" value="POS71522.1"/>
    <property type="molecule type" value="Genomic_DNA"/>
</dbReference>
<evidence type="ECO:0000313" key="2">
    <source>
        <dbReference type="EMBL" id="POS71522.1"/>
    </source>
</evidence>
<feature type="region of interest" description="Disordered" evidence="1">
    <location>
        <begin position="109"/>
        <end position="148"/>
    </location>
</feature>
<name>A0A2P5HMN9_DIAHE</name>
<feature type="compositionally biased region" description="Basic and acidic residues" evidence="1">
    <location>
        <begin position="139"/>
        <end position="148"/>
    </location>
</feature>
<accession>A0A2P5HMN9</accession>
<evidence type="ECO:0000313" key="3">
    <source>
        <dbReference type="Proteomes" id="UP000094444"/>
    </source>
</evidence>
<dbReference type="AlphaFoldDB" id="A0A2P5HMN9"/>
<keyword evidence="3" id="KW-1185">Reference proteome</keyword>
<organism evidence="2 3">
    <name type="scientific">Diaporthe helianthi</name>
    <dbReference type="NCBI Taxonomy" id="158607"/>
    <lineage>
        <taxon>Eukaryota</taxon>
        <taxon>Fungi</taxon>
        <taxon>Dikarya</taxon>
        <taxon>Ascomycota</taxon>
        <taxon>Pezizomycotina</taxon>
        <taxon>Sordariomycetes</taxon>
        <taxon>Sordariomycetidae</taxon>
        <taxon>Diaporthales</taxon>
        <taxon>Diaporthaceae</taxon>
        <taxon>Diaporthe</taxon>
    </lineage>
</organism>
<protein>
    <submittedName>
        <fullName evidence="2">Uncharacterized protein</fullName>
    </submittedName>
</protein>
<evidence type="ECO:0000256" key="1">
    <source>
        <dbReference type="SAM" id="MobiDB-lite"/>
    </source>
</evidence>
<sequence length="148" mass="16997">MRDQQPDSFPKQSGIFVMIEFWRFVRGRDVTTRQADCVNVVQEDDDGDKTWYATLRPQQQSLCDYSVQPQPSRSFPAHPGLRFKPREKGEAGMMEAKPNQMARQCRHHNWEPGAQDPWENEASSAHHHASKLPSFHASTLERLRPPGG</sequence>